<dbReference type="RefSeq" id="WP_170225853.1">
    <property type="nucleotide sequence ID" value="NZ_VFPH01000002.1"/>
</dbReference>
<dbReference type="EMBL" id="VFPH01000002">
    <property type="protein sequence ID" value="TQM38324.1"/>
    <property type="molecule type" value="Genomic_DNA"/>
</dbReference>
<evidence type="ECO:0000313" key="3">
    <source>
        <dbReference type="EMBL" id="TQM38324.1"/>
    </source>
</evidence>
<feature type="domain" description="DUF1468" evidence="2">
    <location>
        <begin position="19"/>
        <end position="158"/>
    </location>
</feature>
<dbReference type="Pfam" id="PF07331">
    <property type="entry name" value="TctB"/>
    <property type="match status" value="1"/>
</dbReference>
<evidence type="ECO:0000259" key="2">
    <source>
        <dbReference type="Pfam" id="PF07331"/>
    </source>
</evidence>
<comment type="caution">
    <text evidence="3">The sequence shown here is derived from an EMBL/GenBank/DDBJ whole genome shotgun (WGS) entry which is preliminary data.</text>
</comment>
<dbReference type="InterPro" id="IPR009936">
    <property type="entry name" value="DUF1468"/>
</dbReference>
<keyword evidence="1" id="KW-0812">Transmembrane</keyword>
<keyword evidence="1" id="KW-0472">Membrane</keyword>
<gene>
    <name evidence="3" type="ORF">FB388_5555</name>
</gene>
<evidence type="ECO:0000256" key="1">
    <source>
        <dbReference type="SAM" id="Phobius"/>
    </source>
</evidence>
<accession>A0A543FX33</accession>
<feature type="transmembrane region" description="Helical" evidence="1">
    <location>
        <begin position="132"/>
        <end position="155"/>
    </location>
</feature>
<protein>
    <submittedName>
        <fullName evidence="3">Putative tricarboxylic transport membrane protein</fullName>
    </submittedName>
</protein>
<dbReference type="Proteomes" id="UP000319818">
    <property type="component" value="Unassembled WGS sequence"/>
</dbReference>
<feature type="transmembrane region" description="Helical" evidence="1">
    <location>
        <begin position="49"/>
        <end position="72"/>
    </location>
</feature>
<organism evidence="3 4">
    <name type="scientific">Pseudonocardia cypriaca</name>
    <dbReference type="NCBI Taxonomy" id="882449"/>
    <lineage>
        <taxon>Bacteria</taxon>
        <taxon>Bacillati</taxon>
        <taxon>Actinomycetota</taxon>
        <taxon>Actinomycetes</taxon>
        <taxon>Pseudonocardiales</taxon>
        <taxon>Pseudonocardiaceae</taxon>
        <taxon>Pseudonocardia</taxon>
    </lineage>
</organism>
<feature type="transmembrane region" description="Helical" evidence="1">
    <location>
        <begin position="93"/>
        <end position="126"/>
    </location>
</feature>
<keyword evidence="1" id="KW-1133">Transmembrane helix</keyword>
<dbReference type="AlphaFoldDB" id="A0A543FX33"/>
<name>A0A543FX33_9PSEU</name>
<feature type="transmembrane region" description="Helical" evidence="1">
    <location>
        <begin position="18"/>
        <end position="37"/>
    </location>
</feature>
<proteinExistence type="predicted"/>
<sequence length="163" mass="16799">MTADPTAAPTGIPWRHDLVSGLLAAVLGAAVVLHVRTFPELPDGQPGPALFPSIVGGLLVLFGLVLVVRAVLARGEPAADPDAGITGRGRLRALAVLGLVVGYVLLAETLGFLLTMGVLLFLLMWLLGARPLVAVLAAAATTGFILLVFEELLLVPLPQGLFG</sequence>
<evidence type="ECO:0000313" key="4">
    <source>
        <dbReference type="Proteomes" id="UP000319818"/>
    </source>
</evidence>
<keyword evidence="4" id="KW-1185">Reference proteome</keyword>
<reference evidence="3 4" key="1">
    <citation type="submission" date="2019-06" db="EMBL/GenBank/DDBJ databases">
        <title>Sequencing the genomes of 1000 actinobacteria strains.</title>
        <authorList>
            <person name="Klenk H.-P."/>
        </authorList>
    </citation>
    <scope>NUCLEOTIDE SEQUENCE [LARGE SCALE GENOMIC DNA]</scope>
    <source>
        <strain evidence="3 4">DSM 45511</strain>
    </source>
</reference>